<dbReference type="AlphaFoldDB" id="A0A9W7KZ91"/>
<feature type="compositionally biased region" description="Polar residues" evidence="4">
    <location>
        <begin position="258"/>
        <end position="276"/>
    </location>
</feature>
<dbReference type="PANTHER" id="PTHR11227">
    <property type="entry name" value="WD-REPEAT PROTEIN INTERACTING WITH PHOSPHOINOSIDES WIPI -RELATED"/>
    <property type="match status" value="1"/>
</dbReference>
<organism evidence="5 6">
    <name type="scientific">Triparma laevis f. longispina</name>
    <dbReference type="NCBI Taxonomy" id="1714387"/>
    <lineage>
        <taxon>Eukaryota</taxon>
        <taxon>Sar</taxon>
        <taxon>Stramenopiles</taxon>
        <taxon>Ochrophyta</taxon>
        <taxon>Bolidophyceae</taxon>
        <taxon>Parmales</taxon>
        <taxon>Triparmaceae</taxon>
        <taxon>Triparma</taxon>
    </lineage>
</organism>
<dbReference type="SMART" id="SM00320">
    <property type="entry name" value="WD40"/>
    <property type="match status" value="2"/>
</dbReference>
<evidence type="ECO:0000256" key="2">
    <source>
        <dbReference type="ARBA" id="ARBA00022737"/>
    </source>
</evidence>
<evidence type="ECO:0008006" key="7">
    <source>
        <dbReference type="Google" id="ProtNLM"/>
    </source>
</evidence>
<dbReference type="EMBL" id="BRXW01000267">
    <property type="protein sequence ID" value="GMI16834.1"/>
    <property type="molecule type" value="Genomic_DNA"/>
</dbReference>
<keyword evidence="1" id="KW-0853">WD repeat</keyword>
<dbReference type="SUPFAM" id="SSF50978">
    <property type="entry name" value="WD40 repeat-like"/>
    <property type="match status" value="1"/>
</dbReference>
<dbReference type="InterPro" id="IPR036322">
    <property type="entry name" value="WD40_repeat_dom_sf"/>
</dbReference>
<evidence type="ECO:0000313" key="6">
    <source>
        <dbReference type="Proteomes" id="UP001165122"/>
    </source>
</evidence>
<feature type="region of interest" description="Disordered" evidence="4">
    <location>
        <begin position="391"/>
        <end position="432"/>
    </location>
</feature>
<name>A0A9W7KZ91_9STRA</name>
<dbReference type="InterPro" id="IPR048720">
    <property type="entry name" value="PROPPIN"/>
</dbReference>
<dbReference type="Pfam" id="PF21032">
    <property type="entry name" value="PROPPIN"/>
    <property type="match status" value="1"/>
</dbReference>
<dbReference type="Proteomes" id="UP001165122">
    <property type="component" value="Unassembled WGS sequence"/>
</dbReference>
<reference evidence="6" key="1">
    <citation type="journal article" date="2023" name="Commun. Biol.">
        <title>Genome analysis of Parmales, the sister group of diatoms, reveals the evolutionary specialization of diatoms from phago-mixotrophs to photoautotrophs.</title>
        <authorList>
            <person name="Ban H."/>
            <person name="Sato S."/>
            <person name="Yoshikawa S."/>
            <person name="Yamada K."/>
            <person name="Nakamura Y."/>
            <person name="Ichinomiya M."/>
            <person name="Sato N."/>
            <person name="Blanc-Mathieu R."/>
            <person name="Endo H."/>
            <person name="Kuwata A."/>
            <person name="Ogata H."/>
        </authorList>
    </citation>
    <scope>NUCLEOTIDE SEQUENCE [LARGE SCALE GENOMIC DNA]</scope>
    <source>
        <strain evidence="6">NIES 3700</strain>
    </source>
</reference>
<feature type="region of interest" description="Disordered" evidence="4">
    <location>
        <begin position="257"/>
        <end position="304"/>
    </location>
</feature>
<protein>
    <recommendedName>
        <fullName evidence="7">WD repeat domain phosphoinositide-interacting protein 3</fullName>
    </recommendedName>
</protein>
<dbReference type="GO" id="GO:0005737">
    <property type="term" value="C:cytoplasm"/>
    <property type="evidence" value="ECO:0007669"/>
    <property type="project" value="UniProtKB-ARBA"/>
</dbReference>
<keyword evidence="2" id="KW-0677">Repeat</keyword>
<gene>
    <name evidence="5" type="ORF">TrLO_g6222</name>
</gene>
<dbReference type="OrthoDB" id="1667587at2759"/>
<accession>A0A9W7KZ91</accession>
<comment type="similarity">
    <text evidence="3">Belongs to the WD repeat PROPPIN family.</text>
</comment>
<evidence type="ECO:0000256" key="4">
    <source>
        <dbReference type="SAM" id="MobiDB-lite"/>
    </source>
</evidence>
<dbReference type="Gene3D" id="2.130.10.10">
    <property type="entry name" value="YVTN repeat-like/Quinoprotein amine dehydrogenase"/>
    <property type="match status" value="1"/>
</dbReference>
<comment type="caution">
    <text evidence="5">The sequence shown here is derived from an EMBL/GenBank/DDBJ whole genome shotgun (WGS) entry which is preliminary data.</text>
</comment>
<keyword evidence="6" id="KW-1185">Reference proteome</keyword>
<evidence type="ECO:0000256" key="1">
    <source>
        <dbReference type="ARBA" id="ARBA00022574"/>
    </source>
</evidence>
<evidence type="ECO:0000256" key="3">
    <source>
        <dbReference type="ARBA" id="ARBA00025740"/>
    </source>
</evidence>
<feature type="compositionally biased region" description="Gly residues" evidence="4">
    <location>
        <begin position="394"/>
        <end position="410"/>
    </location>
</feature>
<dbReference type="InterPro" id="IPR015943">
    <property type="entry name" value="WD40/YVTN_repeat-like_dom_sf"/>
</dbReference>
<dbReference type="InterPro" id="IPR001680">
    <property type="entry name" value="WD40_rpt"/>
</dbReference>
<evidence type="ECO:0000313" key="5">
    <source>
        <dbReference type="EMBL" id="GMI16834.1"/>
    </source>
</evidence>
<proteinExistence type="inferred from homology"/>
<sequence>MSALSNNVAGGEQLLYVGLNQDHSCFATGTSAGFRIYNCEPYRETFRRTFTKGGGIGYVEMLFRCNLLALVGGGMNPRYPPNKVMIWDDHQNKCIGELSFRQKVIAVKLRRDRVVVALLARIYVYRFSDLALLDQFNTLNNPKGLLALSPDSSSTVLACPSITRGHVRVELYDARKSTLIAAHEAELGAIALNLSGTKLATSSEKGTLVRIWDTNTGNMLKELRRGTERAEIQSIAFNSESSFVACSSDKGTVHIFSLSENPNDSAQKSNQDGGKSSSEKSHTPPTPNYGQNMAAAAPDRSPVGNNKKSGLSFVNKFLPNGVGKYFESEWSYAQIKGIEAPSICAFGQEPFTITIIGKDGSFIRANFKEGGEAERLSYNRFLKGPDDVLKLEMGGEGDGGGGEGGGGGANGVKDRAEPDAEEQVDFHNAQKK</sequence>